<comment type="caution">
    <text evidence="1">The sequence shown here is derived from an EMBL/GenBank/DDBJ whole genome shotgun (WGS) entry which is preliminary data.</text>
</comment>
<gene>
    <name evidence="1" type="ORF">ENK44_15770</name>
</gene>
<name>A0A7V4WX48_CALAY</name>
<organism evidence="1">
    <name type="scientific">Caldithrix abyssi</name>
    <dbReference type="NCBI Taxonomy" id="187145"/>
    <lineage>
        <taxon>Bacteria</taxon>
        <taxon>Pseudomonadati</taxon>
        <taxon>Calditrichota</taxon>
        <taxon>Calditrichia</taxon>
        <taxon>Calditrichales</taxon>
        <taxon>Calditrichaceae</taxon>
        <taxon>Caldithrix</taxon>
    </lineage>
</organism>
<accession>A0A7V4WX48</accession>
<evidence type="ECO:0000313" key="1">
    <source>
        <dbReference type="EMBL" id="HGY57166.1"/>
    </source>
</evidence>
<dbReference type="AlphaFoldDB" id="A0A7V4WX48"/>
<sequence length="332" mass="36544">MKRSMFLSIGFLFILTQLLLAQIPKTLSYQGLLTNAAGEIVADGDYAIKFTIYDAVQGGTNLWSEEHPTVSIQSGVFNAVLGSITPFDTLAFNKQYWLGISVNGGEELTPRVQLTASAYSMSTFSVNGDVLKVDGHHVYFPHSRITDFNDRMEIDPYNDRMILWDNENSMSFEVYHGNNDLDVRLKAGGENSWVSAVNKGNFGIGTQSPQKLLDVNGDAHVRGKLTSGDANISLPIAYGAIKLDGSIKNASSNVTGSVWNSSENRYEITIDNFSFNWRYHVTQITPFASGTPKIANVLTIDAGGKIPVYIFDLDGNSAQSPFYFVVYEVETN</sequence>
<proteinExistence type="predicted"/>
<dbReference type="EMBL" id="DRQG01000147">
    <property type="protein sequence ID" value="HGY57166.1"/>
    <property type="molecule type" value="Genomic_DNA"/>
</dbReference>
<protein>
    <submittedName>
        <fullName evidence="1">Uncharacterized protein</fullName>
    </submittedName>
</protein>
<dbReference type="Proteomes" id="UP000885779">
    <property type="component" value="Unassembled WGS sequence"/>
</dbReference>
<reference evidence="1" key="1">
    <citation type="journal article" date="2020" name="mSystems">
        <title>Genome- and Community-Level Interaction Insights into Carbon Utilization and Element Cycling Functions of Hydrothermarchaeota in Hydrothermal Sediment.</title>
        <authorList>
            <person name="Zhou Z."/>
            <person name="Liu Y."/>
            <person name="Xu W."/>
            <person name="Pan J."/>
            <person name="Luo Z.H."/>
            <person name="Li M."/>
        </authorList>
    </citation>
    <scope>NUCLEOTIDE SEQUENCE [LARGE SCALE GENOMIC DNA]</scope>
    <source>
        <strain evidence="1">HyVt-577</strain>
    </source>
</reference>